<dbReference type="Pfam" id="PF02036">
    <property type="entry name" value="SCP2"/>
    <property type="match status" value="1"/>
</dbReference>
<evidence type="ECO:0000259" key="1">
    <source>
        <dbReference type="Pfam" id="PF02036"/>
    </source>
</evidence>
<dbReference type="Gene3D" id="3.30.1050.10">
    <property type="entry name" value="SCP2 sterol-binding domain"/>
    <property type="match status" value="1"/>
</dbReference>
<reference evidence="3" key="1">
    <citation type="journal article" date="2019" name="Int. J. Syst. Evol. Microbiol.">
        <title>The Global Catalogue of Microorganisms (GCM) 10K type strain sequencing project: providing services to taxonomists for standard genome sequencing and annotation.</title>
        <authorList>
            <consortium name="The Broad Institute Genomics Platform"/>
            <consortium name="The Broad Institute Genome Sequencing Center for Infectious Disease"/>
            <person name="Wu L."/>
            <person name="Ma J."/>
        </authorList>
    </citation>
    <scope>NUCLEOTIDE SEQUENCE [LARGE SCALE GENOMIC DNA]</scope>
    <source>
        <strain evidence="3">JCM 16914</strain>
    </source>
</reference>
<gene>
    <name evidence="2" type="ORF">GCM10022228_19490</name>
</gene>
<protein>
    <recommendedName>
        <fullName evidence="1">SCP2 domain-containing protein</fullName>
    </recommendedName>
</protein>
<dbReference type="InterPro" id="IPR036527">
    <property type="entry name" value="SCP2_sterol-bd_dom_sf"/>
</dbReference>
<dbReference type="InterPro" id="IPR003033">
    <property type="entry name" value="SCP2_sterol-bd_dom"/>
</dbReference>
<dbReference type="RefSeq" id="WP_344704745.1">
    <property type="nucleotide sequence ID" value="NZ_BAAAZT010000075.1"/>
</dbReference>
<proteinExistence type="predicted"/>
<sequence>MPSPTPLEKMHARFDPEAARAMHEVFQFHFTDLGDYYLRIDDGTLAVEAGEHDDPSVSLSLSSDTLKRLMRGEISGMSAFMSGQLKATGNVMLATRLSRLFPGK</sequence>
<dbReference type="SUPFAM" id="SSF55718">
    <property type="entry name" value="SCP-like"/>
    <property type="match status" value="1"/>
</dbReference>
<dbReference type="EMBL" id="BAAAZT010000075">
    <property type="protein sequence ID" value="GAA3908981.1"/>
    <property type="molecule type" value="Genomic_DNA"/>
</dbReference>
<keyword evidence="3" id="KW-1185">Reference proteome</keyword>
<evidence type="ECO:0000313" key="3">
    <source>
        <dbReference type="Proteomes" id="UP001500133"/>
    </source>
</evidence>
<comment type="caution">
    <text evidence="2">The sequence shown here is derived from an EMBL/GenBank/DDBJ whole genome shotgun (WGS) entry which is preliminary data.</text>
</comment>
<organism evidence="2 3">
    <name type="scientific">Halomonas cibimaris</name>
    <dbReference type="NCBI Taxonomy" id="657012"/>
    <lineage>
        <taxon>Bacteria</taxon>
        <taxon>Pseudomonadati</taxon>
        <taxon>Pseudomonadota</taxon>
        <taxon>Gammaproteobacteria</taxon>
        <taxon>Oceanospirillales</taxon>
        <taxon>Halomonadaceae</taxon>
        <taxon>Halomonas</taxon>
    </lineage>
</organism>
<accession>A0ABP7LWF5</accession>
<dbReference type="Proteomes" id="UP001500133">
    <property type="component" value="Unassembled WGS sequence"/>
</dbReference>
<name>A0ABP7LWF5_9GAMM</name>
<evidence type="ECO:0000313" key="2">
    <source>
        <dbReference type="EMBL" id="GAA3908981.1"/>
    </source>
</evidence>
<feature type="domain" description="SCP2" evidence="1">
    <location>
        <begin position="16"/>
        <end position="101"/>
    </location>
</feature>